<dbReference type="PANTHER" id="PTHR38432">
    <property type="entry name" value="TELA-LIKE PROTEIN SAOUHSC_01408"/>
    <property type="match status" value="1"/>
</dbReference>
<evidence type="ECO:0000256" key="3">
    <source>
        <dbReference type="SAM" id="Coils"/>
    </source>
</evidence>
<dbReference type="AlphaFoldDB" id="A0A412PHP2"/>
<comment type="caution">
    <text evidence="5">The sequence shown here is derived from an EMBL/GenBank/DDBJ whole genome shotgun (WGS) entry which is preliminary data.</text>
</comment>
<evidence type="ECO:0000313" key="6">
    <source>
        <dbReference type="Proteomes" id="UP000284731"/>
    </source>
</evidence>
<dbReference type="InterPro" id="IPR008863">
    <property type="entry name" value="Toxic_anion-R_TelA"/>
</dbReference>
<feature type="compositionally biased region" description="Basic and acidic residues" evidence="4">
    <location>
        <begin position="30"/>
        <end position="54"/>
    </location>
</feature>
<feature type="region of interest" description="Disordered" evidence="4">
    <location>
        <begin position="1"/>
        <end position="54"/>
    </location>
</feature>
<gene>
    <name evidence="5" type="ORF">DWX20_01080</name>
</gene>
<dbReference type="PANTHER" id="PTHR38432:SF1">
    <property type="entry name" value="TELA-LIKE PROTEIN SAOUHSC_01408"/>
    <property type="match status" value="1"/>
</dbReference>
<protein>
    <submittedName>
        <fullName evidence="5">Toxic anion resistance protein</fullName>
    </submittedName>
</protein>
<evidence type="ECO:0000256" key="1">
    <source>
        <dbReference type="ARBA" id="ARBA00005541"/>
    </source>
</evidence>
<dbReference type="Pfam" id="PF05816">
    <property type="entry name" value="TelA"/>
    <property type="match status" value="1"/>
</dbReference>
<name>A0A412PHP2_9FIRM</name>
<dbReference type="RefSeq" id="WP_006524914.1">
    <property type="nucleotide sequence ID" value="NZ_CABJCF010000001.1"/>
</dbReference>
<organism evidence="5 6">
    <name type="scientific">Solobacterium moorei</name>
    <dbReference type="NCBI Taxonomy" id="102148"/>
    <lineage>
        <taxon>Bacteria</taxon>
        <taxon>Bacillati</taxon>
        <taxon>Bacillota</taxon>
        <taxon>Erysipelotrichia</taxon>
        <taxon>Erysipelotrichales</taxon>
        <taxon>Erysipelotrichaceae</taxon>
        <taxon>Solobacterium</taxon>
    </lineage>
</organism>
<evidence type="ECO:0000256" key="4">
    <source>
        <dbReference type="SAM" id="MobiDB-lite"/>
    </source>
</evidence>
<feature type="compositionally biased region" description="Low complexity" evidence="4">
    <location>
        <begin position="1"/>
        <end position="17"/>
    </location>
</feature>
<comment type="similarity">
    <text evidence="1 2">Belongs to the TelA family.</text>
</comment>
<feature type="coiled-coil region" evidence="3">
    <location>
        <begin position="372"/>
        <end position="399"/>
    </location>
</feature>
<evidence type="ECO:0000313" key="5">
    <source>
        <dbReference type="EMBL" id="RGT57670.1"/>
    </source>
</evidence>
<feature type="coiled-coil region" evidence="3">
    <location>
        <begin position="145"/>
        <end position="179"/>
    </location>
</feature>
<dbReference type="Proteomes" id="UP000284731">
    <property type="component" value="Unassembled WGS sequence"/>
</dbReference>
<dbReference type="PIRSF" id="PIRSF026508">
    <property type="entry name" value="TelA"/>
    <property type="match status" value="1"/>
</dbReference>
<keyword evidence="3" id="KW-0175">Coiled coil</keyword>
<proteinExistence type="inferred from homology"/>
<reference evidence="5 6" key="1">
    <citation type="submission" date="2018-08" db="EMBL/GenBank/DDBJ databases">
        <title>A genome reference for cultivated species of the human gut microbiota.</title>
        <authorList>
            <person name="Zou Y."/>
            <person name="Xue W."/>
            <person name="Luo G."/>
        </authorList>
    </citation>
    <scope>NUCLEOTIDE SEQUENCE [LARGE SCALE GENOMIC DNA]</scope>
    <source>
        <strain evidence="5 6">AF18-46</strain>
    </source>
</reference>
<evidence type="ECO:0000256" key="2">
    <source>
        <dbReference type="PIRNR" id="PIRNR026508"/>
    </source>
</evidence>
<dbReference type="EMBL" id="QRWX01000001">
    <property type="protein sequence ID" value="RGT57670.1"/>
    <property type="molecule type" value="Genomic_DNA"/>
</dbReference>
<sequence>MSENNTNQTQTQAQTQTEPEITLTLTPDELQEKNQKQLADLEAKKAAEEDEKLKSIDPIEATEFSDAEKKTIDTFSQKIDIMDSNTVLQYGSAAQKKVTDFSNTALKNVRTKDLGEIGNILTDLVVNLKNTSDSDEKKGFFANLFDKGKSKVEEFRARYDKAEANVEKIAGVLEDHQIQLLKDIALLDELYERNQINIKELSMYIVAGRKKLKDVRANELPALIAKAKQTGLPEDAQKANDLEQACVRFEKKLYDLELTRQVSIQMAPQIRLVQNNDTLMTEKIQSTLANTIPLWKNQIVLSLGITHSKQAMEAQREVTNMTNELLKKNAETLHQATVETAKESERGIVDIETLQHTNEQLISTLDEVLSIQKEGRDKREAAQLELRRIENQLTNKLLEINAEKDVTKR</sequence>
<accession>A0A412PHP2</accession>